<comment type="caution">
    <text evidence="2">The sequence shown here is derived from an EMBL/GenBank/DDBJ whole genome shotgun (WGS) entry which is preliminary data.</text>
</comment>
<keyword evidence="3" id="KW-1185">Reference proteome</keyword>
<feature type="non-terminal residue" evidence="2">
    <location>
        <position position="1"/>
    </location>
</feature>
<protein>
    <submittedName>
        <fullName evidence="2">Uncharacterized protein</fullName>
    </submittedName>
</protein>
<evidence type="ECO:0000313" key="3">
    <source>
        <dbReference type="Proteomes" id="UP001154282"/>
    </source>
</evidence>
<name>A0AAV0S2T6_9ROSI</name>
<feature type="region of interest" description="Disordered" evidence="1">
    <location>
        <begin position="143"/>
        <end position="170"/>
    </location>
</feature>
<accession>A0AAV0S2T6</accession>
<dbReference type="EMBL" id="CAMGYJ010000011">
    <property type="protein sequence ID" value="CAI0627486.1"/>
    <property type="molecule type" value="Genomic_DNA"/>
</dbReference>
<dbReference type="Proteomes" id="UP001154282">
    <property type="component" value="Unassembled WGS sequence"/>
</dbReference>
<gene>
    <name evidence="2" type="ORF">LITE_LOCUS51294</name>
</gene>
<proteinExistence type="predicted"/>
<organism evidence="2 3">
    <name type="scientific">Linum tenue</name>
    <dbReference type="NCBI Taxonomy" id="586396"/>
    <lineage>
        <taxon>Eukaryota</taxon>
        <taxon>Viridiplantae</taxon>
        <taxon>Streptophyta</taxon>
        <taxon>Embryophyta</taxon>
        <taxon>Tracheophyta</taxon>
        <taxon>Spermatophyta</taxon>
        <taxon>Magnoliopsida</taxon>
        <taxon>eudicotyledons</taxon>
        <taxon>Gunneridae</taxon>
        <taxon>Pentapetalae</taxon>
        <taxon>rosids</taxon>
        <taxon>fabids</taxon>
        <taxon>Malpighiales</taxon>
        <taxon>Linaceae</taxon>
        <taxon>Linum</taxon>
    </lineage>
</organism>
<sequence length="202" mass="21746">RLVKPRSFASHLLYSPLPSSSISLTTVALFKYKTKAAPKKAPPPKPKVEDGIFNLEHLGGLVSPSRMSSSWGMSPRLALSLRGLCFCLCPLSTIDSQLSVIVHMCFIYGLAGAGIFAWGSSYTEGNFIPVEYGNWNPTGWAPSKPWVTKDASSTTTKSPRDSTRPSSPPAKASRALWASVEVVAAAAVGMQHGGHQSYYLFL</sequence>
<dbReference type="AlphaFoldDB" id="A0AAV0S2T6"/>
<evidence type="ECO:0000313" key="2">
    <source>
        <dbReference type="EMBL" id="CAI0627486.1"/>
    </source>
</evidence>
<reference evidence="2" key="1">
    <citation type="submission" date="2022-08" db="EMBL/GenBank/DDBJ databases">
        <authorList>
            <person name="Gutierrez-Valencia J."/>
        </authorList>
    </citation>
    <scope>NUCLEOTIDE SEQUENCE</scope>
</reference>
<evidence type="ECO:0000256" key="1">
    <source>
        <dbReference type="SAM" id="MobiDB-lite"/>
    </source>
</evidence>